<dbReference type="PROSITE" id="PS50994">
    <property type="entry name" value="INTEGRASE"/>
    <property type="match status" value="1"/>
</dbReference>
<proteinExistence type="predicted"/>
<keyword evidence="3" id="KW-1185">Reference proteome</keyword>
<dbReference type="SUPFAM" id="SSF53098">
    <property type="entry name" value="Ribonuclease H-like"/>
    <property type="match status" value="1"/>
</dbReference>
<evidence type="ECO:0000313" key="3">
    <source>
        <dbReference type="Proteomes" id="UP001314205"/>
    </source>
</evidence>
<dbReference type="GO" id="GO:0003676">
    <property type="term" value="F:nucleic acid binding"/>
    <property type="evidence" value="ECO:0007669"/>
    <property type="project" value="InterPro"/>
</dbReference>
<accession>A0AAV1KAX0</accession>
<comment type="caution">
    <text evidence="2">The sequence shown here is derived from an EMBL/GenBank/DDBJ whole genome shotgun (WGS) entry which is preliminary data.</text>
</comment>
<organism evidence="2 3">
    <name type="scientific">Parnassius mnemosyne</name>
    <name type="common">clouded apollo</name>
    <dbReference type="NCBI Taxonomy" id="213953"/>
    <lineage>
        <taxon>Eukaryota</taxon>
        <taxon>Metazoa</taxon>
        <taxon>Ecdysozoa</taxon>
        <taxon>Arthropoda</taxon>
        <taxon>Hexapoda</taxon>
        <taxon>Insecta</taxon>
        <taxon>Pterygota</taxon>
        <taxon>Neoptera</taxon>
        <taxon>Endopterygota</taxon>
        <taxon>Lepidoptera</taxon>
        <taxon>Glossata</taxon>
        <taxon>Ditrysia</taxon>
        <taxon>Papilionoidea</taxon>
        <taxon>Papilionidae</taxon>
        <taxon>Parnassiinae</taxon>
        <taxon>Parnassini</taxon>
        <taxon>Parnassius</taxon>
        <taxon>Driopa</taxon>
    </lineage>
</organism>
<dbReference type="GO" id="GO:0015074">
    <property type="term" value="P:DNA integration"/>
    <property type="evidence" value="ECO:0007669"/>
    <property type="project" value="InterPro"/>
</dbReference>
<dbReference type="PANTHER" id="PTHR47331">
    <property type="entry name" value="PHD-TYPE DOMAIN-CONTAINING PROTEIN"/>
    <property type="match status" value="1"/>
</dbReference>
<dbReference type="Proteomes" id="UP001314205">
    <property type="component" value="Unassembled WGS sequence"/>
</dbReference>
<dbReference type="Pfam" id="PF00665">
    <property type="entry name" value="rve"/>
    <property type="match status" value="1"/>
</dbReference>
<feature type="domain" description="Integrase catalytic" evidence="1">
    <location>
        <begin position="10"/>
        <end position="203"/>
    </location>
</feature>
<dbReference type="InterPro" id="IPR036397">
    <property type="entry name" value="RNaseH_sf"/>
</dbReference>
<dbReference type="AlphaFoldDB" id="A0AAV1KAX0"/>
<sequence length="222" mass="24679">MGQLPEVRLKPSRPFQSAGVDFTGYINIRMSSGRGATAYKGYICVFVCMISKAVHLEAVSDLTAKGFIAAFRRFVSRRGHCTDLYSDNGSNFVGADKELREMLNSVKSKLPNEINKLLAIEGTTWHFIPPHSPNFGGLWEAGVRCMKSHLKRVIGDSKLTFEELSTVLAQIEACLNSRPLSYISDNPEDPLPLTPGHFLVGEPLIVIPEENYSNIPLNRLQR</sequence>
<reference evidence="2 3" key="1">
    <citation type="submission" date="2023-11" db="EMBL/GenBank/DDBJ databases">
        <authorList>
            <person name="Hedman E."/>
            <person name="Englund M."/>
            <person name="Stromberg M."/>
            <person name="Nyberg Akerstrom W."/>
            <person name="Nylinder S."/>
            <person name="Jareborg N."/>
            <person name="Kallberg Y."/>
            <person name="Kronander E."/>
        </authorList>
    </citation>
    <scope>NUCLEOTIDE SEQUENCE [LARGE SCALE GENOMIC DNA]</scope>
</reference>
<dbReference type="InterPro" id="IPR012337">
    <property type="entry name" value="RNaseH-like_sf"/>
</dbReference>
<evidence type="ECO:0000259" key="1">
    <source>
        <dbReference type="PROSITE" id="PS50994"/>
    </source>
</evidence>
<name>A0AAV1KAX0_9NEOP</name>
<dbReference type="EMBL" id="CAVLGL010000013">
    <property type="protein sequence ID" value="CAK1580251.1"/>
    <property type="molecule type" value="Genomic_DNA"/>
</dbReference>
<protein>
    <recommendedName>
        <fullName evidence="1">Integrase catalytic domain-containing protein</fullName>
    </recommendedName>
</protein>
<dbReference type="InterPro" id="IPR001584">
    <property type="entry name" value="Integrase_cat-core"/>
</dbReference>
<evidence type="ECO:0000313" key="2">
    <source>
        <dbReference type="EMBL" id="CAK1580251.1"/>
    </source>
</evidence>
<gene>
    <name evidence="2" type="ORF">PARMNEM_LOCUS2081</name>
</gene>
<dbReference type="Gene3D" id="3.30.420.10">
    <property type="entry name" value="Ribonuclease H-like superfamily/Ribonuclease H"/>
    <property type="match status" value="1"/>
</dbReference>
<dbReference type="PANTHER" id="PTHR47331:SF1">
    <property type="entry name" value="GAG-LIKE PROTEIN"/>
    <property type="match status" value="1"/>
</dbReference>